<dbReference type="EMBL" id="JBHUEJ010000046">
    <property type="protein sequence ID" value="MFD1712699.1"/>
    <property type="molecule type" value="Genomic_DNA"/>
</dbReference>
<name>A0ABW4KYI9_9BURK</name>
<accession>A0ABW4KYI9</accession>
<reference evidence="2" key="1">
    <citation type="journal article" date="2019" name="Int. J. Syst. Evol. Microbiol.">
        <title>The Global Catalogue of Microorganisms (GCM) 10K type strain sequencing project: providing services to taxonomists for standard genome sequencing and annotation.</title>
        <authorList>
            <consortium name="The Broad Institute Genomics Platform"/>
            <consortium name="The Broad Institute Genome Sequencing Center for Infectious Disease"/>
            <person name="Wu L."/>
            <person name="Ma J."/>
        </authorList>
    </citation>
    <scope>NUCLEOTIDE SEQUENCE [LARGE SCALE GENOMIC DNA]</scope>
    <source>
        <strain evidence="2">LMG 29247</strain>
    </source>
</reference>
<dbReference type="RefSeq" id="WP_147914994.1">
    <property type="nucleotide sequence ID" value="NZ_JBHUEJ010000046.1"/>
</dbReference>
<evidence type="ECO:0000313" key="1">
    <source>
        <dbReference type="EMBL" id="MFD1712699.1"/>
    </source>
</evidence>
<comment type="caution">
    <text evidence="1">The sequence shown here is derived from an EMBL/GenBank/DDBJ whole genome shotgun (WGS) entry which is preliminary data.</text>
</comment>
<gene>
    <name evidence="1" type="ORF">ACFSF0_19045</name>
</gene>
<proteinExistence type="predicted"/>
<dbReference type="Proteomes" id="UP001597304">
    <property type="component" value="Unassembled WGS sequence"/>
</dbReference>
<evidence type="ECO:0000313" key="2">
    <source>
        <dbReference type="Proteomes" id="UP001597304"/>
    </source>
</evidence>
<protein>
    <submittedName>
        <fullName evidence="1">Uncharacterized protein</fullName>
    </submittedName>
</protein>
<keyword evidence="2" id="KW-1185">Reference proteome</keyword>
<sequence>MCPVPIAARDAADPARAALALAQEIVASIRARSPNANVPIYIPITAVGSDVRIVIEASPSVAAAAELQNNVMTDPTMQTFTMPFFDAVRAAVDLLLEQADREARTPPADEDVAFARKNLLFDVTTSLIVGTQNA</sequence>
<organism evidence="1 2">
    <name type="scientific">Ottowia flava</name>
    <dbReference type="NCBI Taxonomy" id="2675430"/>
    <lineage>
        <taxon>Bacteria</taxon>
        <taxon>Pseudomonadati</taxon>
        <taxon>Pseudomonadota</taxon>
        <taxon>Betaproteobacteria</taxon>
        <taxon>Burkholderiales</taxon>
        <taxon>Comamonadaceae</taxon>
        <taxon>Ottowia</taxon>
    </lineage>
</organism>